<sequence length="67" mass="7363">MKPIERNVEWRVSSRCSGGNCVQFAQVTEGVALRDSKNPDAGALYYSLQEWHAFVAAAKAGAYDLTK</sequence>
<dbReference type="Proteomes" id="UP001432011">
    <property type="component" value="Chromosome"/>
</dbReference>
<dbReference type="EMBL" id="CP108085">
    <property type="protein sequence ID" value="WUP78979.1"/>
    <property type="molecule type" value="Genomic_DNA"/>
</dbReference>
<proteinExistence type="predicted"/>
<dbReference type="InterPro" id="IPR007278">
    <property type="entry name" value="DUF397"/>
</dbReference>
<evidence type="ECO:0000313" key="2">
    <source>
        <dbReference type="EMBL" id="WUP78979.1"/>
    </source>
</evidence>
<dbReference type="RefSeq" id="WP_142647215.1">
    <property type="nucleotide sequence ID" value="NZ_CP108085.1"/>
</dbReference>
<reference evidence="2" key="1">
    <citation type="submission" date="2022-10" db="EMBL/GenBank/DDBJ databases">
        <title>The complete genomes of actinobacterial strains from the NBC collection.</title>
        <authorList>
            <person name="Joergensen T.S."/>
            <person name="Alvarez Arevalo M."/>
            <person name="Sterndorff E.B."/>
            <person name="Faurdal D."/>
            <person name="Vuksanovic O."/>
            <person name="Mourched A.-S."/>
            <person name="Charusanti P."/>
            <person name="Shaw S."/>
            <person name="Blin K."/>
            <person name="Weber T."/>
        </authorList>
    </citation>
    <scope>NUCLEOTIDE SEQUENCE</scope>
    <source>
        <strain evidence="2">NBC_00254</strain>
    </source>
</reference>
<keyword evidence="3" id="KW-1185">Reference proteome</keyword>
<feature type="domain" description="DUF397" evidence="1">
    <location>
        <begin position="9"/>
        <end position="59"/>
    </location>
</feature>
<gene>
    <name evidence="2" type="ORF">OG913_18910</name>
</gene>
<organism evidence="2 3">
    <name type="scientific">Microbispora hainanensis</name>
    <dbReference type="NCBI Taxonomy" id="568844"/>
    <lineage>
        <taxon>Bacteria</taxon>
        <taxon>Bacillati</taxon>
        <taxon>Actinomycetota</taxon>
        <taxon>Actinomycetes</taxon>
        <taxon>Streptosporangiales</taxon>
        <taxon>Streptosporangiaceae</taxon>
        <taxon>Microbispora</taxon>
    </lineage>
</organism>
<name>A0ABZ1T387_9ACTN</name>
<accession>A0ABZ1T387</accession>
<dbReference type="Pfam" id="PF04149">
    <property type="entry name" value="DUF397"/>
    <property type="match status" value="1"/>
</dbReference>
<evidence type="ECO:0000313" key="3">
    <source>
        <dbReference type="Proteomes" id="UP001432011"/>
    </source>
</evidence>
<evidence type="ECO:0000259" key="1">
    <source>
        <dbReference type="Pfam" id="PF04149"/>
    </source>
</evidence>
<protein>
    <submittedName>
        <fullName evidence="2">DUF397 domain-containing protein</fullName>
    </submittedName>
</protein>